<dbReference type="EMBL" id="JAVIDL010000006">
    <property type="protein sequence ID" value="MDQ8934966.1"/>
    <property type="molecule type" value="Genomic_DNA"/>
</dbReference>
<organism evidence="1 2">
    <name type="scientific">Acinetobacter rudis</name>
    <dbReference type="NCBI Taxonomy" id="632955"/>
    <lineage>
        <taxon>Bacteria</taxon>
        <taxon>Pseudomonadati</taxon>
        <taxon>Pseudomonadota</taxon>
        <taxon>Gammaproteobacteria</taxon>
        <taxon>Moraxellales</taxon>
        <taxon>Moraxellaceae</taxon>
        <taxon>Acinetobacter</taxon>
    </lineage>
</organism>
<evidence type="ECO:0000313" key="1">
    <source>
        <dbReference type="EMBL" id="MDQ8934966.1"/>
    </source>
</evidence>
<dbReference type="AlphaFoldDB" id="A0AAW8J4M1"/>
<dbReference type="Proteomes" id="UP001243844">
    <property type="component" value="Unassembled WGS sequence"/>
</dbReference>
<reference evidence="1" key="1">
    <citation type="submission" date="2023-08" db="EMBL/GenBank/DDBJ databases">
        <title>Emergence of clinically-relevant ST2 carbapenem-resistant Acinetobacter baumannii strains in hospital sewages in Zhejiang, East of China.</title>
        <authorList>
            <person name="Kaichao C."/>
            <person name="Zhang R."/>
        </authorList>
    </citation>
    <scope>NUCLEOTIDE SEQUENCE</scope>
    <source>
        <strain evidence="1">M-RB-37</strain>
    </source>
</reference>
<proteinExistence type="predicted"/>
<gene>
    <name evidence="1" type="ORF">RFH47_04355</name>
</gene>
<dbReference type="RefSeq" id="WP_308976571.1">
    <property type="nucleotide sequence ID" value="NZ_JAVIDL010000006.1"/>
</dbReference>
<accession>A0AAW8J4M1</accession>
<comment type="caution">
    <text evidence="1">The sequence shown here is derived from an EMBL/GenBank/DDBJ whole genome shotgun (WGS) entry which is preliminary data.</text>
</comment>
<protein>
    <submittedName>
        <fullName evidence="1">Uncharacterized protein</fullName>
    </submittedName>
</protein>
<name>A0AAW8J4M1_9GAMM</name>
<sequence>MNLEYIHKPDYYFFAQLFVRHIEKHIKQHPKAVEASFHTRHIQELFQQDQASTTINLDGILGIADEYSIETLKGDMPIIQKHRIDAERHILYLTFNAEAIQSILAGHNIIEPVAGSSSYPL</sequence>
<evidence type="ECO:0000313" key="2">
    <source>
        <dbReference type="Proteomes" id="UP001243844"/>
    </source>
</evidence>